<evidence type="ECO:0000313" key="1">
    <source>
        <dbReference type="EMBL" id="JAS92411.1"/>
    </source>
</evidence>
<sequence length="123" mass="14346">TGVPEARNEDIFEVVKRVARAVNFNLDYSMIDAAHRLAKNPNKPESPRGIIVKFCRRVDMEGMRQRAKVKRWVNAGDLGYQSDNKIFINLSLSRESRILWNEVRKFKDDNNFKFAWITNSGKM</sequence>
<gene>
    <name evidence="1" type="ORF">g.4163</name>
</gene>
<dbReference type="Gene3D" id="3.30.70.1820">
    <property type="entry name" value="L1 transposable element, RRM domain"/>
    <property type="match status" value="1"/>
</dbReference>
<name>A0A1B6IZQ2_9HEMI</name>
<dbReference type="EMBL" id="GECU01015295">
    <property type="protein sequence ID" value="JAS92411.1"/>
    <property type="molecule type" value="Transcribed_RNA"/>
</dbReference>
<feature type="non-terminal residue" evidence="1">
    <location>
        <position position="123"/>
    </location>
</feature>
<dbReference type="AlphaFoldDB" id="A0A1B6IZQ2"/>
<reference evidence="1" key="1">
    <citation type="submission" date="2015-11" db="EMBL/GenBank/DDBJ databases">
        <title>De novo transcriptome assembly of four potential Pierce s Disease insect vectors from Arizona vineyards.</title>
        <authorList>
            <person name="Tassone E.E."/>
        </authorList>
    </citation>
    <scope>NUCLEOTIDE SEQUENCE</scope>
</reference>
<organism evidence="1">
    <name type="scientific">Homalodisca liturata</name>
    <dbReference type="NCBI Taxonomy" id="320908"/>
    <lineage>
        <taxon>Eukaryota</taxon>
        <taxon>Metazoa</taxon>
        <taxon>Ecdysozoa</taxon>
        <taxon>Arthropoda</taxon>
        <taxon>Hexapoda</taxon>
        <taxon>Insecta</taxon>
        <taxon>Pterygota</taxon>
        <taxon>Neoptera</taxon>
        <taxon>Paraneoptera</taxon>
        <taxon>Hemiptera</taxon>
        <taxon>Auchenorrhyncha</taxon>
        <taxon>Membracoidea</taxon>
        <taxon>Cicadellidae</taxon>
        <taxon>Cicadellinae</taxon>
        <taxon>Proconiini</taxon>
        <taxon>Homalodisca</taxon>
    </lineage>
</organism>
<proteinExistence type="predicted"/>
<protein>
    <submittedName>
        <fullName evidence="1">Uncharacterized protein</fullName>
    </submittedName>
</protein>
<feature type="non-terminal residue" evidence="1">
    <location>
        <position position="1"/>
    </location>
</feature>
<accession>A0A1B6IZQ2</accession>